<keyword evidence="5 7" id="KW-0378">Hydrolase</keyword>
<sequence length="191" mass="20569">MPVGTTDRRDPAAVERAVADLIRALGLDPAAEPELADTPARVASLYAEAFAGLDPAAEPDLAVFPHPAAGDELVVVRDLPFHSMCVHHLVPFFGTATIAYLPSDRLIGISGPARLLAHYARRPQLQERIGRQVADHLERLTAARGVAVLLEARHLCMEMRGIRAIGTVETRVVRGALAEARWSAALAPARR</sequence>
<evidence type="ECO:0000256" key="5">
    <source>
        <dbReference type="ARBA" id="ARBA00022801"/>
    </source>
</evidence>
<protein>
    <recommendedName>
        <fullName evidence="3">GTP cyclohydrolase I</fullName>
        <ecNumber evidence="3">3.5.4.16</ecNumber>
    </recommendedName>
</protein>
<dbReference type="AlphaFoldDB" id="A0A832MK19"/>
<dbReference type="NCBIfam" id="NF006826">
    <property type="entry name" value="PRK09347.1-3"/>
    <property type="match status" value="1"/>
</dbReference>
<dbReference type="GO" id="GO:0006729">
    <property type="term" value="P:tetrahydrobiopterin biosynthetic process"/>
    <property type="evidence" value="ECO:0007669"/>
    <property type="project" value="TreeGrafter"/>
</dbReference>
<comment type="caution">
    <text evidence="7">The sequence shown here is derived from an EMBL/GenBank/DDBJ whole genome shotgun (WGS) entry which is preliminary data.</text>
</comment>
<dbReference type="GO" id="GO:0005525">
    <property type="term" value="F:GTP binding"/>
    <property type="evidence" value="ECO:0007669"/>
    <property type="project" value="TreeGrafter"/>
</dbReference>
<gene>
    <name evidence="7" type="ORF">ENR23_08105</name>
</gene>
<dbReference type="EC" id="3.5.4.16" evidence="3"/>
<dbReference type="InterPro" id="IPR043134">
    <property type="entry name" value="GTP-CH-I_N"/>
</dbReference>
<accession>A0A832MK19</accession>
<dbReference type="UniPathway" id="UPA00848">
    <property type="reaction ID" value="UER00151"/>
</dbReference>
<reference evidence="7" key="1">
    <citation type="journal article" date="2020" name="mSystems">
        <title>Genome- and Community-Level Interaction Insights into Carbon Utilization and Element Cycling Functions of Hydrothermarchaeota in Hydrothermal Sediment.</title>
        <authorList>
            <person name="Zhou Z."/>
            <person name="Liu Y."/>
            <person name="Xu W."/>
            <person name="Pan J."/>
            <person name="Luo Z.H."/>
            <person name="Li M."/>
        </authorList>
    </citation>
    <scope>NUCLEOTIDE SEQUENCE [LARGE SCALE GENOMIC DNA]</scope>
    <source>
        <strain evidence="7">SpSt-381</strain>
    </source>
</reference>
<feature type="domain" description="GTP cyclohydrolase I" evidence="6">
    <location>
        <begin position="15"/>
        <end position="179"/>
    </location>
</feature>
<dbReference type="InterPro" id="IPR001474">
    <property type="entry name" value="GTP_CycHdrlase_I"/>
</dbReference>
<evidence type="ECO:0000256" key="4">
    <source>
        <dbReference type="ARBA" id="ARBA00022563"/>
    </source>
</evidence>
<dbReference type="FunFam" id="3.30.1130.10:FF:000001">
    <property type="entry name" value="GTP cyclohydrolase 1"/>
    <property type="match status" value="1"/>
</dbReference>
<comment type="catalytic activity">
    <reaction evidence="1">
        <text>GTP + H2O = 7,8-dihydroneopterin 3'-triphosphate + formate + H(+)</text>
        <dbReference type="Rhea" id="RHEA:17473"/>
        <dbReference type="ChEBI" id="CHEBI:15377"/>
        <dbReference type="ChEBI" id="CHEBI:15378"/>
        <dbReference type="ChEBI" id="CHEBI:15740"/>
        <dbReference type="ChEBI" id="CHEBI:37565"/>
        <dbReference type="ChEBI" id="CHEBI:58462"/>
        <dbReference type="EC" id="3.5.4.16"/>
    </reaction>
</comment>
<dbReference type="GO" id="GO:0006730">
    <property type="term" value="P:one-carbon metabolic process"/>
    <property type="evidence" value="ECO:0007669"/>
    <property type="project" value="UniProtKB-KW"/>
</dbReference>
<keyword evidence="4" id="KW-0554">One-carbon metabolism</keyword>
<name>A0A832MK19_UNCEI</name>
<dbReference type="GO" id="GO:0046654">
    <property type="term" value="P:tetrahydrofolate biosynthetic process"/>
    <property type="evidence" value="ECO:0007669"/>
    <property type="project" value="InterPro"/>
</dbReference>
<dbReference type="SUPFAM" id="SSF55620">
    <property type="entry name" value="Tetrahydrobiopterin biosynthesis enzymes-like"/>
    <property type="match status" value="1"/>
</dbReference>
<evidence type="ECO:0000313" key="7">
    <source>
        <dbReference type="EMBL" id="HGZ43372.1"/>
    </source>
</evidence>
<comment type="pathway">
    <text evidence="2">Cofactor biosynthesis; 7,8-dihydroneopterin triphosphate biosynthesis; 7,8-dihydroneopterin triphosphate from GTP: step 1/1.</text>
</comment>
<evidence type="ECO:0000256" key="1">
    <source>
        <dbReference type="ARBA" id="ARBA00001052"/>
    </source>
</evidence>
<evidence type="ECO:0000256" key="3">
    <source>
        <dbReference type="ARBA" id="ARBA00012715"/>
    </source>
</evidence>
<dbReference type="PANTHER" id="PTHR11109">
    <property type="entry name" value="GTP CYCLOHYDROLASE I"/>
    <property type="match status" value="1"/>
</dbReference>
<organism evidence="7">
    <name type="scientific">Eiseniibacteriota bacterium</name>
    <dbReference type="NCBI Taxonomy" id="2212470"/>
    <lineage>
        <taxon>Bacteria</taxon>
        <taxon>Candidatus Eiseniibacteriota</taxon>
    </lineage>
</organism>
<dbReference type="Gene3D" id="3.30.1130.10">
    <property type="match status" value="1"/>
</dbReference>
<dbReference type="Pfam" id="PF01227">
    <property type="entry name" value="GTP_cyclohydroI"/>
    <property type="match status" value="1"/>
</dbReference>
<dbReference type="InterPro" id="IPR020602">
    <property type="entry name" value="GTP_CycHdrlase_I_dom"/>
</dbReference>
<evidence type="ECO:0000259" key="6">
    <source>
        <dbReference type="Pfam" id="PF01227"/>
    </source>
</evidence>
<evidence type="ECO:0000256" key="2">
    <source>
        <dbReference type="ARBA" id="ARBA00005080"/>
    </source>
</evidence>
<dbReference type="Gene3D" id="1.10.286.10">
    <property type="match status" value="1"/>
</dbReference>
<dbReference type="GO" id="GO:0003934">
    <property type="term" value="F:GTP cyclohydrolase I activity"/>
    <property type="evidence" value="ECO:0007669"/>
    <property type="project" value="UniProtKB-EC"/>
</dbReference>
<dbReference type="PANTHER" id="PTHR11109:SF7">
    <property type="entry name" value="GTP CYCLOHYDROLASE 1"/>
    <property type="match status" value="1"/>
</dbReference>
<dbReference type="GO" id="GO:0005737">
    <property type="term" value="C:cytoplasm"/>
    <property type="evidence" value="ECO:0007669"/>
    <property type="project" value="TreeGrafter"/>
</dbReference>
<dbReference type="EMBL" id="DSQF01000017">
    <property type="protein sequence ID" value="HGZ43372.1"/>
    <property type="molecule type" value="Genomic_DNA"/>
</dbReference>
<dbReference type="GO" id="GO:0008270">
    <property type="term" value="F:zinc ion binding"/>
    <property type="evidence" value="ECO:0007669"/>
    <property type="project" value="TreeGrafter"/>
</dbReference>
<proteinExistence type="predicted"/>
<dbReference type="InterPro" id="IPR043133">
    <property type="entry name" value="GTP-CH-I_C/QueF"/>
</dbReference>